<feature type="transmembrane region" description="Helical" evidence="6">
    <location>
        <begin position="127"/>
        <end position="148"/>
    </location>
</feature>
<dbReference type="PANTHER" id="PTHR30086">
    <property type="entry name" value="ARGININE EXPORTER PROTEIN ARGO"/>
    <property type="match status" value="1"/>
</dbReference>
<keyword evidence="5 6" id="KW-0472">Membrane</keyword>
<feature type="transmembrane region" description="Helical" evidence="6">
    <location>
        <begin position="12"/>
        <end position="36"/>
    </location>
</feature>
<gene>
    <name evidence="7" type="primary">leuE</name>
    <name evidence="7" type="ORF">NCTC12410_01959</name>
</gene>
<evidence type="ECO:0000256" key="1">
    <source>
        <dbReference type="ARBA" id="ARBA00004651"/>
    </source>
</evidence>
<dbReference type="InterPro" id="IPR001123">
    <property type="entry name" value="LeuE-type"/>
</dbReference>
<keyword evidence="4 6" id="KW-1133">Transmembrane helix</keyword>
<reference evidence="7 8" key="1">
    <citation type="submission" date="2018-06" db="EMBL/GenBank/DDBJ databases">
        <authorList>
            <consortium name="Pathogen Informatics"/>
            <person name="Doyle S."/>
        </authorList>
    </citation>
    <scope>NUCLEOTIDE SEQUENCE [LARGE SCALE GENOMIC DNA]</scope>
    <source>
        <strain evidence="7 8">NCTC12410</strain>
    </source>
</reference>
<dbReference type="GO" id="GO:0005886">
    <property type="term" value="C:plasma membrane"/>
    <property type="evidence" value="ECO:0007669"/>
    <property type="project" value="UniProtKB-SubCell"/>
</dbReference>
<protein>
    <submittedName>
        <fullName evidence="7">Putative LysE type translocator/threonine efflux protein</fullName>
    </submittedName>
</protein>
<feature type="transmembrane region" description="Helical" evidence="6">
    <location>
        <begin position="154"/>
        <end position="176"/>
    </location>
</feature>
<evidence type="ECO:0000256" key="2">
    <source>
        <dbReference type="ARBA" id="ARBA00022475"/>
    </source>
</evidence>
<dbReference type="GO" id="GO:0015171">
    <property type="term" value="F:amino acid transmembrane transporter activity"/>
    <property type="evidence" value="ECO:0007669"/>
    <property type="project" value="TreeGrafter"/>
</dbReference>
<dbReference type="EMBL" id="UGHV01000003">
    <property type="protein sequence ID" value="STP06420.1"/>
    <property type="molecule type" value="Genomic_DNA"/>
</dbReference>
<dbReference type="Pfam" id="PF01810">
    <property type="entry name" value="LysE"/>
    <property type="match status" value="1"/>
</dbReference>
<feature type="transmembrane region" description="Helical" evidence="6">
    <location>
        <begin position="48"/>
        <end position="70"/>
    </location>
</feature>
<dbReference type="AlphaFoldDB" id="A0A377JL71"/>
<accession>A0A377JL71</accession>
<evidence type="ECO:0000313" key="8">
    <source>
        <dbReference type="Proteomes" id="UP000254841"/>
    </source>
</evidence>
<dbReference type="PANTHER" id="PTHR30086:SF20">
    <property type="entry name" value="ARGININE EXPORTER PROTEIN ARGO-RELATED"/>
    <property type="match status" value="1"/>
</dbReference>
<evidence type="ECO:0000256" key="3">
    <source>
        <dbReference type="ARBA" id="ARBA00022692"/>
    </source>
</evidence>
<proteinExistence type="predicted"/>
<comment type="subcellular location">
    <subcellularLocation>
        <location evidence="1">Cell membrane</location>
        <topology evidence="1">Multi-pass membrane protein</topology>
    </subcellularLocation>
</comment>
<dbReference type="OrthoDB" id="5340182at2"/>
<keyword evidence="3 6" id="KW-0812">Transmembrane</keyword>
<dbReference type="RefSeq" id="WP_115012401.1">
    <property type="nucleotide sequence ID" value="NZ_UGHV01000003.1"/>
</dbReference>
<evidence type="ECO:0000313" key="7">
    <source>
        <dbReference type="EMBL" id="STP06420.1"/>
    </source>
</evidence>
<feature type="transmembrane region" description="Helical" evidence="6">
    <location>
        <begin position="76"/>
        <end position="95"/>
    </location>
</feature>
<feature type="transmembrane region" description="Helical" evidence="6">
    <location>
        <begin position="188"/>
        <end position="206"/>
    </location>
</feature>
<evidence type="ECO:0000256" key="5">
    <source>
        <dbReference type="ARBA" id="ARBA00023136"/>
    </source>
</evidence>
<sequence length="215" mass="23219">MTITDVSLVFGNLYVAVFIVGFIGAITPGPDILLILRNTISFGAKPAFIALGGIICGWLVYLGCVYFGFAHIMSTPIAQGLLSVFGALYLGYISYKILRAPAMSNSEFAQILGANTQAKPAGFFQALGVNLSNPKAILFFVVVVAPFAGSGFELGLFVLFCSLVCGFVGVILVGLYVRKWLNARVFLWIDRISAVLFIIFACALFYRGVDIFLQL</sequence>
<evidence type="ECO:0000256" key="6">
    <source>
        <dbReference type="SAM" id="Phobius"/>
    </source>
</evidence>
<dbReference type="Proteomes" id="UP000254841">
    <property type="component" value="Unassembled WGS sequence"/>
</dbReference>
<name>A0A377JL71_9HELI</name>
<keyword evidence="2" id="KW-1003">Cell membrane</keyword>
<evidence type="ECO:0000256" key="4">
    <source>
        <dbReference type="ARBA" id="ARBA00022989"/>
    </source>
</evidence>
<organism evidence="7 8">
    <name type="scientific">Helicobacter canis</name>
    <dbReference type="NCBI Taxonomy" id="29419"/>
    <lineage>
        <taxon>Bacteria</taxon>
        <taxon>Pseudomonadati</taxon>
        <taxon>Campylobacterota</taxon>
        <taxon>Epsilonproteobacteria</taxon>
        <taxon>Campylobacterales</taxon>
        <taxon>Helicobacteraceae</taxon>
        <taxon>Helicobacter</taxon>
    </lineage>
</organism>